<dbReference type="InterPro" id="IPR036864">
    <property type="entry name" value="Zn2-C6_fun-type_DNA-bd_sf"/>
</dbReference>
<dbReference type="SUPFAM" id="SSF57701">
    <property type="entry name" value="Zn2/Cys6 DNA-binding domain"/>
    <property type="match status" value="1"/>
</dbReference>
<dbReference type="HOGENOM" id="CLU_042434_0_0_1"/>
<reference evidence="7 8" key="1">
    <citation type="journal article" date="2014" name="BMC Genomics">
        <title>Genome sequencing of four Aureobasidium pullulans varieties: biotechnological potential, stress tolerance, and description of new species.</title>
        <authorList>
            <person name="Gostin Ar C."/>
            <person name="Ohm R.A."/>
            <person name="Kogej T."/>
            <person name="Sonjak S."/>
            <person name="Turk M."/>
            <person name="Zajc J."/>
            <person name="Zalar P."/>
            <person name="Grube M."/>
            <person name="Sun H."/>
            <person name="Han J."/>
            <person name="Sharma A."/>
            <person name="Chiniquy J."/>
            <person name="Ngan C.Y."/>
            <person name="Lipzen A."/>
            <person name="Barry K."/>
            <person name="Grigoriev I.V."/>
            <person name="Gunde-Cimerman N."/>
        </authorList>
    </citation>
    <scope>NUCLEOTIDE SEQUENCE [LARGE SCALE GENOMIC DNA]</scope>
    <source>
        <strain evidence="7 8">CBS 110374</strain>
    </source>
</reference>
<sequence>MQSTSVDDQHECDLCHKTYRRRDLLVRHRRHCKPNKVTSKRKACSACVQARSKCCLRQPTCSRCTARNLVCEYVIRRSSASQNPDFMTLDLQHNNDIDENVMRTNTTVSLDGLVATTSTSNPSWTAQTANWTPNDMDIMQDGSYLAFTPFSTGPIDQRPIQNIVDQGASSEWLQWNVTLPDPTAPIAAPITPAISLGSREAFRAIDESPCVLQIDKVIRMLRNYPALLASIDYHTPLLHHELYNMSNPEITALPKTTTRQRLIEGFPKTSCLEEWDSLHAMWLYEMMEVPDHSDMTNDDWKLGPRTRGLNLPVVLKMTRRFYQSHPEATDPSAALSNDSLTRYGTVSSAWVTWLVGETARRTVFLAHIVNHFASKDLETGEASPYYEPLNDEMEWNMPLPCSSAAWEAKTEQEWLGVVHSQHQVDDQAVSLSSTFALEPTIKSLLTKLTPEQLRLEYAGNLGLDNSDSLRNLVVHCALAQKF</sequence>
<dbReference type="AlphaFoldDB" id="A0A074VH26"/>
<keyword evidence="1" id="KW-0479">Metal-binding</keyword>
<keyword evidence="2" id="KW-0862">Zinc</keyword>
<accession>A0A074VH26</accession>
<feature type="domain" description="Zn(2)-C6 fungal-type" evidence="6">
    <location>
        <begin position="43"/>
        <end position="73"/>
    </location>
</feature>
<dbReference type="RefSeq" id="XP_040875372.1">
    <property type="nucleotide sequence ID" value="XM_041027096.1"/>
</dbReference>
<evidence type="ECO:0000259" key="6">
    <source>
        <dbReference type="PROSITE" id="PS50048"/>
    </source>
</evidence>
<dbReference type="PANTHER" id="PTHR47660:SF3">
    <property type="entry name" value="FINGER DOMAIN PROTEIN, PUTATIVE (AFU_ORTHOLOGUE AFUA_4G03310)-RELATED"/>
    <property type="match status" value="1"/>
</dbReference>
<dbReference type="SMART" id="SM00066">
    <property type="entry name" value="GAL4"/>
    <property type="match status" value="1"/>
</dbReference>
<keyword evidence="8" id="KW-1185">Reference proteome</keyword>
<dbReference type="InterPro" id="IPR001138">
    <property type="entry name" value="Zn2Cys6_DnaBD"/>
</dbReference>
<keyword evidence="4" id="KW-0804">Transcription</keyword>
<evidence type="ECO:0000313" key="8">
    <source>
        <dbReference type="Proteomes" id="UP000030672"/>
    </source>
</evidence>
<dbReference type="GO" id="GO:0008270">
    <property type="term" value="F:zinc ion binding"/>
    <property type="evidence" value="ECO:0007669"/>
    <property type="project" value="InterPro"/>
</dbReference>
<organism evidence="7 8">
    <name type="scientific">Aureobasidium melanogenum (strain CBS 110374)</name>
    <name type="common">Aureobasidium pullulans var. melanogenum</name>
    <dbReference type="NCBI Taxonomy" id="1043003"/>
    <lineage>
        <taxon>Eukaryota</taxon>
        <taxon>Fungi</taxon>
        <taxon>Dikarya</taxon>
        <taxon>Ascomycota</taxon>
        <taxon>Pezizomycotina</taxon>
        <taxon>Dothideomycetes</taxon>
        <taxon>Dothideomycetidae</taxon>
        <taxon>Dothideales</taxon>
        <taxon>Saccotheciaceae</taxon>
        <taxon>Aureobasidium</taxon>
    </lineage>
</organism>
<evidence type="ECO:0000256" key="5">
    <source>
        <dbReference type="ARBA" id="ARBA00023242"/>
    </source>
</evidence>
<dbReference type="GO" id="GO:0000981">
    <property type="term" value="F:DNA-binding transcription factor activity, RNA polymerase II-specific"/>
    <property type="evidence" value="ECO:0007669"/>
    <property type="project" value="InterPro"/>
</dbReference>
<evidence type="ECO:0000313" key="7">
    <source>
        <dbReference type="EMBL" id="KEQ58349.1"/>
    </source>
</evidence>
<dbReference type="Gene3D" id="4.10.240.10">
    <property type="entry name" value="Zn(2)-C6 fungal-type DNA-binding domain"/>
    <property type="match status" value="1"/>
</dbReference>
<dbReference type="PRINTS" id="PR00755">
    <property type="entry name" value="AFLATOXINBRP"/>
</dbReference>
<dbReference type="PROSITE" id="PS50048">
    <property type="entry name" value="ZN2_CY6_FUNGAL_2"/>
    <property type="match status" value="1"/>
</dbReference>
<evidence type="ECO:0000256" key="4">
    <source>
        <dbReference type="ARBA" id="ARBA00023163"/>
    </source>
</evidence>
<keyword evidence="5" id="KW-0539">Nucleus</keyword>
<evidence type="ECO:0000256" key="2">
    <source>
        <dbReference type="ARBA" id="ARBA00022833"/>
    </source>
</evidence>
<gene>
    <name evidence="7" type="ORF">M437DRAFT_79060</name>
</gene>
<dbReference type="Proteomes" id="UP000030672">
    <property type="component" value="Unassembled WGS sequence"/>
</dbReference>
<protein>
    <recommendedName>
        <fullName evidence="6">Zn(2)-C6 fungal-type domain-containing protein</fullName>
    </recommendedName>
</protein>
<dbReference type="PANTHER" id="PTHR47660">
    <property type="entry name" value="TRANSCRIPTION FACTOR WITH C2H2 AND ZN(2)-CYS(6) DNA BINDING DOMAIN (EUROFUNG)-RELATED-RELATED"/>
    <property type="match status" value="1"/>
</dbReference>
<name>A0A074VH26_AURM1</name>
<evidence type="ECO:0000256" key="3">
    <source>
        <dbReference type="ARBA" id="ARBA00023015"/>
    </source>
</evidence>
<dbReference type="CDD" id="cd00067">
    <property type="entry name" value="GAL4"/>
    <property type="match status" value="1"/>
</dbReference>
<dbReference type="GeneID" id="63920469"/>
<evidence type="ECO:0000256" key="1">
    <source>
        <dbReference type="ARBA" id="ARBA00022723"/>
    </source>
</evidence>
<proteinExistence type="predicted"/>
<dbReference type="STRING" id="1043003.A0A074VH26"/>
<dbReference type="EMBL" id="KL584856">
    <property type="protein sequence ID" value="KEQ58349.1"/>
    <property type="molecule type" value="Genomic_DNA"/>
</dbReference>
<keyword evidence="3" id="KW-0805">Transcription regulation</keyword>